<evidence type="ECO:0000256" key="7">
    <source>
        <dbReference type="ARBA" id="ARBA00034808"/>
    </source>
</evidence>
<dbReference type="GO" id="GO:0005524">
    <property type="term" value="F:ATP binding"/>
    <property type="evidence" value="ECO:0007669"/>
    <property type="project" value="UniProtKB-UniRule"/>
</dbReference>
<reference evidence="11 12" key="1">
    <citation type="submission" date="2019-01" db="EMBL/GenBank/DDBJ databases">
        <authorList>
            <consortium name="Pathogen Informatics"/>
        </authorList>
    </citation>
    <scope>NUCLEOTIDE SEQUENCE [LARGE SCALE GENOMIC DNA]</scope>
    <source>
        <strain evidence="11 12">NCTC10138</strain>
    </source>
</reference>
<dbReference type="OrthoDB" id="9810135at2"/>
<dbReference type="GO" id="GO:0016887">
    <property type="term" value="F:ATP hydrolysis activity"/>
    <property type="evidence" value="ECO:0007669"/>
    <property type="project" value="RHEA"/>
</dbReference>
<sequence>MRKYSDEQLAAINSKSKHTAVIAGAGSGKTTVLIQRIKKLLDDNVISSEILAITFTKKAAIEMRERLKNNDVLIKTFDSFCYQLLNDKTIKFVEDNINFSSKEILSFSLYDINLKQGLKPKRYDDYEKYKNENSILDFNDLEYKALEIIKNKKITYNYILIDEFQDTNSLQYQIFISLINKNTQTFVVGDPDQSIYGFRGADFTIINKFIKKYDSSVIILKNNYRSTNEIVKSANSLIDFNVNRISKKLSVIKKEVGMIKYYGFNNDIEEYRFIINMYLSIKVEYQTFAILFRNHEQGFLYKKYFYNNHEVSVLSIHESKGLEFDVVFLIGLNKNTFPSIINNQNLEIEEERRLMFVAVTRAKTRLYLTSSNKKSKFIKELKI</sequence>
<proteinExistence type="predicted"/>
<dbReference type="Gene3D" id="3.40.50.300">
    <property type="entry name" value="P-loop containing nucleotide triphosphate hydrolases"/>
    <property type="match status" value="3"/>
</dbReference>
<keyword evidence="5" id="KW-0413">Isomerase</keyword>
<evidence type="ECO:0000256" key="5">
    <source>
        <dbReference type="ARBA" id="ARBA00023235"/>
    </source>
</evidence>
<evidence type="ECO:0000259" key="10">
    <source>
        <dbReference type="PROSITE" id="PS51198"/>
    </source>
</evidence>
<protein>
    <recommendedName>
        <fullName evidence="7">DNA 3'-5' helicase</fullName>
        <ecNumber evidence="7">5.6.2.4</ecNumber>
    </recommendedName>
</protein>
<dbReference type="InterPro" id="IPR014017">
    <property type="entry name" value="DNA_helicase_UvrD-like_C"/>
</dbReference>
<dbReference type="Pfam" id="PF00580">
    <property type="entry name" value="UvrD-helicase"/>
    <property type="match status" value="2"/>
</dbReference>
<dbReference type="CDD" id="cd18807">
    <property type="entry name" value="SF1_C_UvrD"/>
    <property type="match status" value="1"/>
</dbReference>
<evidence type="ECO:0000256" key="4">
    <source>
        <dbReference type="ARBA" id="ARBA00022840"/>
    </source>
</evidence>
<comment type="catalytic activity">
    <reaction evidence="8">
        <text>ATP + H2O = ADP + phosphate + H(+)</text>
        <dbReference type="Rhea" id="RHEA:13065"/>
        <dbReference type="ChEBI" id="CHEBI:15377"/>
        <dbReference type="ChEBI" id="CHEBI:15378"/>
        <dbReference type="ChEBI" id="CHEBI:30616"/>
        <dbReference type="ChEBI" id="CHEBI:43474"/>
        <dbReference type="ChEBI" id="CHEBI:456216"/>
        <dbReference type="EC" id="5.6.2.4"/>
    </reaction>
</comment>
<keyword evidence="12" id="KW-1185">Reference proteome</keyword>
<dbReference type="GO" id="GO:0043138">
    <property type="term" value="F:3'-5' DNA helicase activity"/>
    <property type="evidence" value="ECO:0007669"/>
    <property type="project" value="UniProtKB-EC"/>
</dbReference>
<dbReference type="Proteomes" id="UP000289841">
    <property type="component" value="Chromosome"/>
</dbReference>
<evidence type="ECO:0000313" key="12">
    <source>
        <dbReference type="Proteomes" id="UP000289841"/>
    </source>
</evidence>
<keyword evidence="1 9" id="KW-0547">Nucleotide-binding</keyword>
<dbReference type="Pfam" id="PF13361">
    <property type="entry name" value="UvrD_C"/>
    <property type="match status" value="1"/>
</dbReference>
<keyword evidence="2 9" id="KW-0378">Hydrolase</keyword>
<evidence type="ECO:0000256" key="6">
    <source>
        <dbReference type="ARBA" id="ARBA00034617"/>
    </source>
</evidence>
<dbReference type="RefSeq" id="WP_026390553.1">
    <property type="nucleotide sequence ID" value="NZ_LR215048.1"/>
</dbReference>
<dbReference type="PROSITE" id="PS51198">
    <property type="entry name" value="UVRD_HELICASE_ATP_BIND"/>
    <property type="match status" value="1"/>
</dbReference>
<accession>A0A449BB97</accession>
<dbReference type="SUPFAM" id="SSF52540">
    <property type="entry name" value="P-loop containing nucleoside triphosphate hydrolases"/>
    <property type="match status" value="1"/>
</dbReference>
<dbReference type="KEGG" id="aaxa:NCTC10138_00037"/>
<feature type="binding site" evidence="9">
    <location>
        <begin position="23"/>
        <end position="30"/>
    </location>
    <ligand>
        <name>ATP</name>
        <dbReference type="ChEBI" id="CHEBI:30616"/>
    </ligand>
</feature>
<dbReference type="PANTHER" id="PTHR11070">
    <property type="entry name" value="UVRD / RECB / PCRA DNA HELICASE FAMILY MEMBER"/>
    <property type="match status" value="1"/>
</dbReference>
<dbReference type="InterPro" id="IPR027417">
    <property type="entry name" value="P-loop_NTPase"/>
</dbReference>
<name>A0A449BB97_HAPAX</name>
<keyword evidence="3 9" id="KW-0347">Helicase</keyword>
<dbReference type="CDD" id="cd17932">
    <property type="entry name" value="DEXQc_UvrD"/>
    <property type="match status" value="1"/>
</dbReference>
<evidence type="ECO:0000256" key="9">
    <source>
        <dbReference type="PROSITE-ProRule" id="PRU00560"/>
    </source>
</evidence>
<keyword evidence="4 9" id="KW-0067">ATP-binding</keyword>
<evidence type="ECO:0000256" key="2">
    <source>
        <dbReference type="ARBA" id="ARBA00022801"/>
    </source>
</evidence>
<evidence type="ECO:0000256" key="1">
    <source>
        <dbReference type="ARBA" id="ARBA00022741"/>
    </source>
</evidence>
<evidence type="ECO:0000256" key="3">
    <source>
        <dbReference type="ARBA" id="ARBA00022806"/>
    </source>
</evidence>
<gene>
    <name evidence="11" type="primary">uvrD</name>
    <name evidence="11" type="ORF">NCTC10138_00037</name>
</gene>
<organism evidence="11 12">
    <name type="scientific">Haploplasma axanthum</name>
    <name type="common">Acholeplasma axanthum</name>
    <dbReference type="NCBI Taxonomy" id="29552"/>
    <lineage>
        <taxon>Bacteria</taxon>
        <taxon>Bacillati</taxon>
        <taxon>Mycoplasmatota</taxon>
        <taxon>Mollicutes</taxon>
        <taxon>Acholeplasmatales</taxon>
        <taxon>Acholeplasmataceae</taxon>
        <taxon>Haploplasma</taxon>
    </lineage>
</organism>
<dbReference type="GO" id="GO:0003677">
    <property type="term" value="F:DNA binding"/>
    <property type="evidence" value="ECO:0007669"/>
    <property type="project" value="InterPro"/>
</dbReference>
<dbReference type="AlphaFoldDB" id="A0A449BB97"/>
<dbReference type="PANTHER" id="PTHR11070:SF2">
    <property type="entry name" value="ATP-DEPENDENT DNA HELICASE SRS2"/>
    <property type="match status" value="1"/>
</dbReference>
<dbReference type="STRING" id="1278311.GCA_000428705_01026"/>
<dbReference type="GO" id="GO:0000725">
    <property type="term" value="P:recombinational repair"/>
    <property type="evidence" value="ECO:0007669"/>
    <property type="project" value="TreeGrafter"/>
</dbReference>
<dbReference type="EC" id="5.6.2.4" evidence="7"/>
<dbReference type="EMBL" id="LR215048">
    <property type="protein sequence ID" value="VEU79589.1"/>
    <property type="molecule type" value="Genomic_DNA"/>
</dbReference>
<dbReference type="InterPro" id="IPR014016">
    <property type="entry name" value="UvrD-like_ATP-bd"/>
</dbReference>
<comment type="catalytic activity">
    <reaction evidence="6">
        <text>Couples ATP hydrolysis with the unwinding of duplex DNA by translocating in the 3'-5' direction.</text>
        <dbReference type="EC" id="5.6.2.4"/>
    </reaction>
</comment>
<evidence type="ECO:0000313" key="11">
    <source>
        <dbReference type="EMBL" id="VEU79589.1"/>
    </source>
</evidence>
<dbReference type="InterPro" id="IPR000212">
    <property type="entry name" value="DNA_helicase_UvrD/REP"/>
</dbReference>
<evidence type="ECO:0000256" key="8">
    <source>
        <dbReference type="ARBA" id="ARBA00048988"/>
    </source>
</evidence>
<feature type="domain" description="UvrD-like helicase ATP-binding" evidence="10">
    <location>
        <begin position="2"/>
        <end position="227"/>
    </location>
</feature>